<name>A0ABR8Z5U5_9MICO</name>
<evidence type="ECO:0000256" key="1">
    <source>
        <dbReference type="ARBA" id="ARBA00004196"/>
    </source>
</evidence>
<comment type="subcellular location">
    <subcellularLocation>
        <location evidence="1">Cell envelope</location>
    </subcellularLocation>
</comment>
<dbReference type="Gene3D" id="1.10.101.10">
    <property type="entry name" value="PGBD-like superfamily/PGBD"/>
    <property type="match status" value="1"/>
</dbReference>
<dbReference type="InterPro" id="IPR036366">
    <property type="entry name" value="PGBDSf"/>
</dbReference>
<gene>
    <name evidence="4" type="ORF">H9624_15440</name>
</gene>
<dbReference type="PANTHER" id="PTHR32347">
    <property type="entry name" value="EFFLUX SYSTEM COMPONENT YKNX-RELATED"/>
    <property type="match status" value="1"/>
</dbReference>
<organism evidence="4 5">
    <name type="scientific">Oceanitalea stevensii</name>
    <dbReference type="NCBI Taxonomy" id="2763072"/>
    <lineage>
        <taxon>Bacteria</taxon>
        <taxon>Bacillati</taxon>
        <taxon>Actinomycetota</taxon>
        <taxon>Actinomycetes</taxon>
        <taxon>Micrococcales</taxon>
        <taxon>Bogoriellaceae</taxon>
        <taxon>Georgenia</taxon>
    </lineage>
</organism>
<dbReference type="Gene3D" id="2.40.420.20">
    <property type="match status" value="1"/>
</dbReference>
<protein>
    <recommendedName>
        <fullName evidence="6">Peptidoglycan binding-like domain-containing protein</fullName>
    </recommendedName>
</protein>
<dbReference type="InterPro" id="IPR050465">
    <property type="entry name" value="UPF0194_transport"/>
</dbReference>
<sequence length="501" mass="51133">MPPGVRPPRANRTIVVVAATAVASLAAGIGVSNLVISPAQRAAEAAPPEAGLITVPVEERELSTDLTLRGDALYDDPVSVALETTDMGGPAIVTGQVPEVGDLVEAGQVIMEVAGRPVIVLPGELPVYRTLRVGSSGPDVTQLKDALHSLGLGVGNRDSDVFDAATSAAVDALYQEAGYASPVAEEGAGEALTAAREGLRMAEEAYAQAQAEVDRAAGGLPRSERLRLDTAVARAERAVQLAAPEGAEAVTQAREELAVVRAEREEALTAPDTSAERSARDAAATAVEDAARALAEARNTAMTPLPAAEVVYVDTLPRRVDSVMVRRGDTVSGEALTISGATLQVLASVSDADAALVPEGTTAYFTVGEEEIEATVTETRTPSARPTADGEGDGEDGGGGGGGGDRHELVLVPVEITEEQRAEIVGSNVRVTVPLESTGGEVLVVPVAALTAGAGGESRVEVDRGGERTEIVVVETGLTADGYVEVSAEGLAVGDLVVVGR</sequence>
<dbReference type="EMBL" id="JACSPO010000016">
    <property type="protein sequence ID" value="MBD8063713.1"/>
    <property type="molecule type" value="Genomic_DNA"/>
</dbReference>
<evidence type="ECO:0000256" key="2">
    <source>
        <dbReference type="ARBA" id="ARBA00023054"/>
    </source>
</evidence>
<proteinExistence type="predicted"/>
<keyword evidence="2" id="KW-0175">Coiled coil</keyword>
<comment type="caution">
    <text evidence="4">The sequence shown here is derived from an EMBL/GenBank/DDBJ whole genome shotgun (WGS) entry which is preliminary data.</text>
</comment>
<evidence type="ECO:0000313" key="4">
    <source>
        <dbReference type="EMBL" id="MBD8063713.1"/>
    </source>
</evidence>
<dbReference type="Proteomes" id="UP000661894">
    <property type="component" value="Unassembled WGS sequence"/>
</dbReference>
<evidence type="ECO:0000313" key="5">
    <source>
        <dbReference type="Proteomes" id="UP000661894"/>
    </source>
</evidence>
<evidence type="ECO:0000256" key="3">
    <source>
        <dbReference type="SAM" id="MobiDB-lite"/>
    </source>
</evidence>
<reference evidence="4 5" key="1">
    <citation type="submission" date="2020-08" db="EMBL/GenBank/DDBJ databases">
        <title>A Genomic Blueprint of the Chicken Gut Microbiome.</title>
        <authorList>
            <person name="Gilroy R."/>
            <person name="Ravi A."/>
            <person name="Getino M."/>
            <person name="Pursley I."/>
            <person name="Horton D.L."/>
            <person name="Alikhan N.-F."/>
            <person name="Baker D."/>
            <person name="Gharbi K."/>
            <person name="Hall N."/>
            <person name="Watson M."/>
            <person name="Adriaenssens E.M."/>
            <person name="Foster-Nyarko E."/>
            <person name="Jarju S."/>
            <person name="Secka A."/>
            <person name="Antonio M."/>
            <person name="Oren A."/>
            <person name="Chaudhuri R."/>
            <person name="La Ragione R.M."/>
            <person name="Hildebrand F."/>
            <person name="Pallen M.J."/>
        </authorList>
    </citation>
    <scope>NUCLEOTIDE SEQUENCE [LARGE SCALE GENOMIC DNA]</scope>
    <source>
        <strain evidence="4 5">Sa1BUA1</strain>
    </source>
</reference>
<accession>A0ABR8Z5U5</accession>
<evidence type="ECO:0008006" key="6">
    <source>
        <dbReference type="Google" id="ProtNLM"/>
    </source>
</evidence>
<keyword evidence="5" id="KW-1185">Reference proteome</keyword>
<feature type="region of interest" description="Disordered" evidence="3">
    <location>
        <begin position="375"/>
        <end position="407"/>
    </location>
</feature>